<evidence type="ECO:0000313" key="1">
    <source>
        <dbReference type="EMBL" id="RAH66698.1"/>
    </source>
</evidence>
<dbReference type="EMBL" id="KZ824980">
    <property type="protein sequence ID" value="RAH66698.1"/>
    <property type="molecule type" value="Genomic_DNA"/>
</dbReference>
<proteinExistence type="predicted"/>
<evidence type="ECO:0000313" key="2">
    <source>
        <dbReference type="Proteomes" id="UP000249661"/>
    </source>
</evidence>
<keyword evidence="2" id="KW-1185">Reference proteome</keyword>
<dbReference type="Proteomes" id="UP000249661">
    <property type="component" value="Unassembled WGS sequence"/>
</dbReference>
<name>A0ACD1GZH3_9EURO</name>
<organism evidence="1 2">
    <name type="scientific">Aspergillus aculeatinus CBS 121060</name>
    <dbReference type="NCBI Taxonomy" id="1448322"/>
    <lineage>
        <taxon>Eukaryota</taxon>
        <taxon>Fungi</taxon>
        <taxon>Dikarya</taxon>
        <taxon>Ascomycota</taxon>
        <taxon>Pezizomycotina</taxon>
        <taxon>Eurotiomycetes</taxon>
        <taxon>Eurotiomycetidae</taxon>
        <taxon>Eurotiales</taxon>
        <taxon>Aspergillaceae</taxon>
        <taxon>Aspergillus</taxon>
        <taxon>Aspergillus subgen. Circumdati</taxon>
    </lineage>
</organism>
<protein>
    <submittedName>
        <fullName evidence="1">Uncharacterized protein</fullName>
    </submittedName>
</protein>
<sequence>MTWHAKSSVAFGYPCPFCGRVTSDFTTSTLERPRIRWLHTNTHLQAVTSSARIDASVFGKGSGGINTGVTSLMVDGPLVPRDPRSTWSCIWGTAALNHKHTETDYNPQFTRPRKYQRWRQGMYRREATRFITSLYME</sequence>
<accession>A0ACD1GZH3</accession>
<reference evidence="1" key="1">
    <citation type="submission" date="2018-02" db="EMBL/GenBank/DDBJ databases">
        <title>The genomes of Aspergillus section Nigri reveals drivers in fungal speciation.</title>
        <authorList>
            <consortium name="DOE Joint Genome Institute"/>
            <person name="Vesth T.C."/>
            <person name="Nybo J."/>
            <person name="Theobald S."/>
            <person name="Brandl J."/>
            <person name="Frisvad J.C."/>
            <person name="Nielsen K.F."/>
            <person name="Lyhne E.K."/>
            <person name="Kogle M.E."/>
            <person name="Kuo A."/>
            <person name="Riley R."/>
            <person name="Clum A."/>
            <person name="Nolan M."/>
            <person name="Lipzen A."/>
            <person name="Salamov A."/>
            <person name="Henrissat B."/>
            <person name="Wiebenga A."/>
            <person name="De vries R.P."/>
            <person name="Grigoriev I.V."/>
            <person name="Mortensen U.H."/>
            <person name="Andersen M.R."/>
            <person name="Baker S.E."/>
        </authorList>
    </citation>
    <scope>NUCLEOTIDE SEQUENCE</scope>
    <source>
        <strain evidence="1">CBS 121060</strain>
    </source>
</reference>
<gene>
    <name evidence="1" type="ORF">BO66DRAFT_169939</name>
</gene>